<evidence type="ECO:0000313" key="2">
    <source>
        <dbReference type="Proteomes" id="UP000823388"/>
    </source>
</evidence>
<comment type="caution">
    <text evidence="1">The sequence shown here is derived from an EMBL/GenBank/DDBJ whole genome shotgun (WGS) entry which is preliminary data.</text>
</comment>
<dbReference type="Proteomes" id="UP000823388">
    <property type="component" value="Chromosome 8N"/>
</dbReference>
<sequence length="34" mass="3691">MRICLAIYTTLSTESCNGMFRVGGQNLADALNLN</sequence>
<gene>
    <name evidence="1" type="ORF">PVAP13_8NG329000</name>
</gene>
<proteinExistence type="predicted"/>
<organism evidence="1 2">
    <name type="scientific">Panicum virgatum</name>
    <name type="common">Blackwell switchgrass</name>
    <dbReference type="NCBI Taxonomy" id="38727"/>
    <lineage>
        <taxon>Eukaryota</taxon>
        <taxon>Viridiplantae</taxon>
        <taxon>Streptophyta</taxon>
        <taxon>Embryophyta</taxon>
        <taxon>Tracheophyta</taxon>
        <taxon>Spermatophyta</taxon>
        <taxon>Magnoliopsida</taxon>
        <taxon>Liliopsida</taxon>
        <taxon>Poales</taxon>
        <taxon>Poaceae</taxon>
        <taxon>PACMAD clade</taxon>
        <taxon>Panicoideae</taxon>
        <taxon>Panicodae</taxon>
        <taxon>Paniceae</taxon>
        <taxon>Panicinae</taxon>
        <taxon>Panicum</taxon>
        <taxon>Panicum sect. Hiantes</taxon>
    </lineage>
</organism>
<dbReference type="AlphaFoldDB" id="A0A8T0P9K7"/>
<protein>
    <submittedName>
        <fullName evidence="1">Uncharacterized protein</fullName>
    </submittedName>
</protein>
<accession>A0A8T0P9K7</accession>
<evidence type="ECO:0000313" key="1">
    <source>
        <dbReference type="EMBL" id="KAG2558917.1"/>
    </source>
</evidence>
<name>A0A8T0P9K7_PANVG</name>
<dbReference type="EMBL" id="CM029052">
    <property type="protein sequence ID" value="KAG2558917.1"/>
    <property type="molecule type" value="Genomic_DNA"/>
</dbReference>
<reference evidence="1" key="1">
    <citation type="submission" date="2020-05" db="EMBL/GenBank/DDBJ databases">
        <title>WGS assembly of Panicum virgatum.</title>
        <authorList>
            <person name="Lovell J.T."/>
            <person name="Jenkins J."/>
            <person name="Shu S."/>
            <person name="Juenger T.E."/>
            <person name="Schmutz J."/>
        </authorList>
    </citation>
    <scope>NUCLEOTIDE SEQUENCE</scope>
    <source>
        <strain evidence="1">AP13</strain>
    </source>
</reference>
<keyword evidence="2" id="KW-1185">Reference proteome</keyword>